<evidence type="ECO:0000256" key="3">
    <source>
        <dbReference type="ARBA" id="ARBA00022692"/>
    </source>
</evidence>
<organism evidence="8 9">
    <name type="scientific">Nepenthes gracilis</name>
    <name type="common">Slender pitcher plant</name>
    <dbReference type="NCBI Taxonomy" id="150966"/>
    <lineage>
        <taxon>Eukaryota</taxon>
        <taxon>Viridiplantae</taxon>
        <taxon>Streptophyta</taxon>
        <taxon>Embryophyta</taxon>
        <taxon>Tracheophyta</taxon>
        <taxon>Spermatophyta</taxon>
        <taxon>Magnoliopsida</taxon>
        <taxon>eudicotyledons</taxon>
        <taxon>Gunneridae</taxon>
        <taxon>Pentapetalae</taxon>
        <taxon>Caryophyllales</taxon>
        <taxon>Nepenthaceae</taxon>
        <taxon>Nepenthes</taxon>
    </lineage>
</organism>
<feature type="transmembrane region" description="Helical" evidence="6">
    <location>
        <begin position="216"/>
        <end position="237"/>
    </location>
</feature>
<evidence type="ECO:0000256" key="4">
    <source>
        <dbReference type="ARBA" id="ARBA00022989"/>
    </source>
</evidence>
<dbReference type="Gene3D" id="1.20.1250.20">
    <property type="entry name" value="MFS general substrate transporter like domains"/>
    <property type="match status" value="1"/>
</dbReference>
<reference evidence="8" key="1">
    <citation type="submission" date="2023-05" db="EMBL/GenBank/DDBJ databases">
        <title>Nepenthes gracilis genome sequencing.</title>
        <authorList>
            <person name="Fukushima K."/>
        </authorList>
    </citation>
    <scope>NUCLEOTIDE SEQUENCE</scope>
    <source>
        <strain evidence="8">SING2019-196</strain>
    </source>
</reference>
<dbReference type="GO" id="GO:0016020">
    <property type="term" value="C:membrane"/>
    <property type="evidence" value="ECO:0007669"/>
    <property type="project" value="UniProtKB-SubCell"/>
</dbReference>
<evidence type="ECO:0000256" key="6">
    <source>
        <dbReference type="SAM" id="Phobius"/>
    </source>
</evidence>
<accession>A0AAD3XWH2</accession>
<feature type="transmembrane region" description="Helical" evidence="6">
    <location>
        <begin position="115"/>
        <end position="138"/>
    </location>
</feature>
<dbReference type="PANTHER" id="PTHR23504:SF15">
    <property type="entry name" value="MAJOR FACILITATOR SUPERFAMILY (MFS) PROFILE DOMAIN-CONTAINING PROTEIN"/>
    <property type="match status" value="1"/>
</dbReference>
<feature type="transmembrane region" description="Helical" evidence="6">
    <location>
        <begin position="362"/>
        <end position="380"/>
    </location>
</feature>
<feature type="transmembrane region" description="Helical" evidence="6">
    <location>
        <begin position="81"/>
        <end position="103"/>
    </location>
</feature>
<evidence type="ECO:0000256" key="2">
    <source>
        <dbReference type="ARBA" id="ARBA00022448"/>
    </source>
</evidence>
<protein>
    <recommendedName>
        <fullName evidence="7">Major facilitator superfamily (MFS) profile domain-containing protein</fullName>
    </recommendedName>
</protein>
<dbReference type="InterPro" id="IPR036259">
    <property type="entry name" value="MFS_trans_sf"/>
</dbReference>
<dbReference type="Proteomes" id="UP001279734">
    <property type="component" value="Unassembled WGS sequence"/>
</dbReference>
<proteinExistence type="predicted"/>
<comment type="caution">
    <text evidence="8">The sequence shown here is derived from an EMBL/GenBank/DDBJ whole genome shotgun (WGS) entry which is preliminary data.</text>
</comment>
<keyword evidence="9" id="KW-1185">Reference proteome</keyword>
<dbReference type="PROSITE" id="PS50850">
    <property type="entry name" value="MFS"/>
    <property type="match status" value="1"/>
</dbReference>
<dbReference type="InterPro" id="IPR011701">
    <property type="entry name" value="MFS"/>
</dbReference>
<dbReference type="InterPro" id="IPR020846">
    <property type="entry name" value="MFS_dom"/>
</dbReference>
<keyword evidence="4 6" id="KW-1133">Transmembrane helix</keyword>
<dbReference type="EMBL" id="BSYO01000021">
    <property type="protein sequence ID" value="GMH20247.1"/>
    <property type="molecule type" value="Genomic_DNA"/>
</dbReference>
<dbReference type="AlphaFoldDB" id="A0AAD3XWH2"/>
<evidence type="ECO:0000313" key="9">
    <source>
        <dbReference type="Proteomes" id="UP001279734"/>
    </source>
</evidence>
<feature type="transmembrane region" description="Helical" evidence="6">
    <location>
        <begin position="458"/>
        <end position="481"/>
    </location>
</feature>
<evidence type="ECO:0000256" key="1">
    <source>
        <dbReference type="ARBA" id="ARBA00004141"/>
    </source>
</evidence>
<dbReference type="CDD" id="cd17330">
    <property type="entry name" value="MFS_SLC46_TetA_like"/>
    <property type="match status" value="1"/>
</dbReference>
<keyword evidence="2" id="KW-0813">Transport</keyword>
<evidence type="ECO:0000256" key="5">
    <source>
        <dbReference type="ARBA" id="ARBA00023136"/>
    </source>
</evidence>
<feature type="transmembrane region" description="Helical" evidence="6">
    <location>
        <begin position="172"/>
        <end position="196"/>
    </location>
</feature>
<keyword evidence="3 6" id="KW-0812">Transmembrane</keyword>
<feature type="transmembrane region" description="Helical" evidence="6">
    <location>
        <begin position="44"/>
        <end position="69"/>
    </location>
</feature>
<gene>
    <name evidence="8" type="ORF">Nepgr_022088</name>
</gene>
<dbReference type="SUPFAM" id="SSF103473">
    <property type="entry name" value="MFS general substrate transporter"/>
    <property type="match status" value="1"/>
</dbReference>
<dbReference type="GO" id="GO:0022857">
    <property type="term" value="F:transmembrane transporter activity"/>
    <property type="evidence" value="ECO:0007669"/>
    <property type="project" value="InterPro"/>
</dbReference>
<name>A0AAD3XWH2_NEPGR</name>
<sequence length="495" mass="54520">MVESEEPLLQWKENSFSGYYEVECPGCRNDKFKEENPGVPFKHFFCISIIALCAALPISSLFPFLYFMIRDFHIAKREEDIGFYAGFVGSSFMFGRALTSVPWGMVADRYGRKPVMMFGTITVVVFNALFGLSSNFWMAFSTRFLLGCLCGILGPIRAYASEFCREEYKALAMVLISTAWGIGLVIGPAVGGFLAQPAERYPNLFSEESIFGRFPYFLPCLVISVFSLVVFAACCWLPETLHMHTASNEVQDQLQEVLDTMENESNFKGVQNSKGRNQSSSQSLLRNWPLMSAIIVYSVFQLHDMAYTEIFSLWAVSSRTYGGLGYSSADVGQVLAISGFGLLLCQLLLYPAVERILGPIMVSRIGAVLTVALLSTYPFIAKFSGFSLTILVDCASALKNILSVSITTGLLLLQNASVSQQQRGAANGISMSAMSVCKAIGPAAGGSLLSWAQKREGAWFLPGAEMVFFILNVIEVVGFLLTFKPFLSRRTEDCS</sequence>
<evidence type="ECO:0000313" key="8">
    <source>
        <dbReference type="EMBL" id="GMH20247.1"/>
    </source>
</evidence>
<evidence type="ECO:0000259" key="7">
    <source>
        <dbReference type="PROSITE" id="PS50850"/>
    </source>
</evidence>
<feature type="transmembrane region" description="Helical" evidence="6">
    <location>
        <begin position="331"/>
        <end position="350"/>
    </location>
</feature>
<dbReference type="PANTHER" id="PTHR23504">
    <property type="entry name" value="MAJOR FACILITATOR SUPERFAMILY DOMAIN-CONTAINING PROTEIN 10"/>
    <property type="match status" value="1"/>
</dbReference>
<keyword evidence="5 6" id="KW-0472">Membrane</keyword>
<feature type="domain" description="Major facilitator superfamily (MFS) profile" evidence="7">
    <location>
        <begin position="43"/>
        <end position="490"/>
    </location>
</feature>
<comment type="subcellular location">
    <subcellularLocation>
        <location evidence="1">Membrane</location>
        <topology evidence="1">Multi-pass membrane protein</topology>
    </subcellularLocation>
</comment>
<dbReference type="Pfam" id="PF07690">
    <property type="entry name" value="MFS_1"/>
    <property type="match status" value="1"/>
</dbReference>